<comment type="caution">
    <text evidence="1">The sequence shown here is derived from an EMBL/GenBank/DDBJ whole genome shotgun (WGS) entry which is preliminary data.</text>
</comment>
<organism evidence="1 2">
    <name type="scientific">Methanorbis furvi</name>
    <dbReference type="NCBI Taxonomy" id="3028299"/>
    <lineage>
        <taxon>Archaea</taxon>
        <taxon>Methanobacteriati</taxon>
        <taxon>Methanobacteriota</taxon>
        <taxon>Stenosarchaea group</taxon>
        <taxon>Methanomicrobia</taxon>
        <taxon>Methanomicrobiales</taxon>
        <taxon>Methanocorpusculaceae</taxon>
        <taxon>Methanorbis</taxon>
    </lineage>
</organism>
<evidence type="ECO:0000313" key="2">
    <source>
        <dbReference type="Proteomes" id="UP001273136"/>
    </source>
</evidence>
<name>A0AAE4ME37_9EURY</name>
<accession>A0AAE4ME37</accession>
<dbReference type="RefSeq" id="WP_338095084.1">
    <property type="nucleotide sequence ID" value="NZ_JAWDKA010000022.1"/>
</dbReference>
<proteinExistence type="predicted"/>
<dbReference type="Proteomes" id="UP001273136">
    <property type="component" value="Unassembled WGS sequence"/>
</dbReference>
<gene>
    <name evidence="1" type="ORF">McpAg1_19260</name>
</gene>
<keyword evidence="2" id="KW-1185">Reference proteome</keyword>
<protein>
    <submittedName>
        <fullName evidence="1">Uncharacterized protein</fullName>
    </submittedName>
</protein>
<sequence>MRNIVEEACPIEPTKVHQGTGKKVLVAESIEYIDADRIQAAAEEALGRVV</sequence>
<dbReference type="AlphaFoldDB" id="A0AAE4ME37"/>
<dbReference type="EMBL" id="JAWDKA010000022">
    <property type="protein sequence ID" value="MDV0442661.1"/>
    <property type="molecule type" value="Genomic_DNA"/>
</dbReference>
<reference evidence="1" key="1">
    <citation type="submission" date="2023-06" db="EMBL/GenBank/DDBJ databases">
        <title>Genome sequence of Methancorpusculaceae sp. Ag1.</title>
        <authorList>
            <person name="Protasov E."/>
            <person name="Platt K."/>
            <person name="Poehlein A."/>
            <person name="Daniel R."/>
            <person name="Brune A."/>
        </authorList>
    </citation>
    <scope>NUCLEOTIDE SEQUENCE</scope>
    <source>
        <strain evidence="1">Ag1</strain>
    </source>
</reference>
<evidence type="ECO:0000313" key="1">
    <source>
        <dbReference type="EMBL" id="MDV0442661.1"/>
    </source>
</evidence>